<proteinExistence type="predicted"/>
<gene>
    <name evidence="1" type="ORF">S06H3_23259</name>
</gene>
<protein>
    <submittedName>
        <fullName evidence="1">Uncharacterized protein</fullName>
    </submittedName>
</protein>
<name>X1KF66_9ZZZZ</name>
<sequence length="35" mass="3811">SGATLEVDFCLDKNSGMSQSNVREKAEKLKAVKVK</sequence>
<comment type="caution">
    <text evidence="1">The sequence shown here is derived from an EMBL/GenBank/DDBJ whole genome shotgun (WGS) entry which is preliminary data.</text>
</comment>
<dbReference type="AlphaFoldDB" id="X1KF66"/>
<organism evidence="1">
    <name type="scientific">marine sediment metagenome</name>
    <dbReference type="NCBI Taxonomy" id="412755"/>
    <lineage>
        <taxon>unclassified sequences</taxon>
        <taxon>metagenomes</taxon>
        <taxon>ecological metagenomes</taxon>
    </lineage>
</organism>
<feature type="non-terminal residue" evidence="1">
    <location>
        <position position="1"/>
    </location>
</feature>
<accession>X1KF66</accession>
<evidence type="ECO:0000313" key="1">
    <source>
        <dbReference type="EMBL" id="GAI05682.1"/>
    </source>
</evidence>
<dbReference type="EMBL" id="BARV01012605">
    <property type="protein sequence ID" value="GAI05682.1"/>
    <property type="molecule type" value="Genomic_DNA"/>
</dbReference>
<reference evidence="1" key="1">
    <citation type="journal article" date="2014" name="Front. Microbiol.">
        <title>High frequency of phylogenetically diverse reductive dehalogenase-homologous genes in deep subseafloor sedimentary metagenomes.</title>
        <authorList>
            <person name="Kawai M."/>
            <person name="Futagami T."/>
            <person name="Toyoda A."/>
            <person name="Takaki Y."/>
            <person name="Nishi S."/>
            <person name="Hori S."/>
            <person name="Arai W."/>
            <person name="Tsubouchi T."/>
            <person name="Morono Y."/>
            <person name="Uchiyama I."/>
            <person name="Ito T."/>
            <person name="Fujiyama A."/>
            <person name="Inagaki F."/>
            <person name="Takami H."/>
        </authorList>
    </citation>
    <scope>NUCLEOTIDE SEQUENCE</scope>
    <source>
        <strain evidence="1">Expedition CK06-06</strain>
    </source>
</reference>